<dbReference type="EMBL" id="MEVK01000027">
    <property type="protein sequence ID" value="OGC58944.1"/>
    <property type="molecule type" value="Genomic_DNA"/>
</dbReference>
<evidence type="ECO:0000313" key="4">
    <source>
        <dbReference type="Proteomes" id="UP000178964"/>
    </source>
</evidence>
<feature type="signal peptide" evidence="2">
    <location>
        <begin position="1"/>
        <end position="28"/>
    </location>
</feature>
<name>A0A1F4VP23_UNCKA</name>
<comment type="caution">
    <text evidence="3">The sequence shown here is derived from an EMBL/GenBank/DDBJ whole genome shotgun (WGS) entry which is preliminary data.</text>
</comment>
<feature type="region of interest" description="Disordered" evidence="1">
    <location>
        <begin position="181"/>
        <end position="205"/>
    </location>
</feature>
<dbReference type="STRING" id="1802627.A3A70_00035"/>
<evidence type="ECO:0000256" key="2">
    <source>
        <dbReference type="SAM" id="SignalP"/>
    </source>
</evidence>
<proteinExistence type="predicted"/>
<keyword evidence="2" id="KW-0732">Signal</keyword>
<evidence type="ECO:0000256" key="1">
    <source>
        <dbReference type="SAM" id="MobiDB-lite"/>
    </source>
</evidence>
<evidence type="ECO:0008006" key="5">
    <source>
        <dbReference type="Google" id="ProtNLM"/>
    </source>
</evidence>
<gene>
    <name evidence="3" type="ORF">A3A70_00035</name>
</gene>
<organism evidence="3 4">
    <name type="scientific">candidate division WWE3 bacterium RIFCSPLOWO2_01_FULL_42_11</name>
    <dbReference type="NCBI Taxonomy" id="1802627"/>
    <lineage>
        <taxon>Bacteria</taxon>
        <taxon>Katanobacteria</taxon>
    </lineage>
</organism>
<dbReference type="Proteomes" id="UP000178964">
    <property type="component" value="Unassembled WGS sequence"/>
</dbReference>
<dbReference type="AlphaFoldDB" id="A0A1F4VP23"/>
<evidence type="ECO:0000313" key="3">
    <source>
        <dbReference type="EMBL" id="OGC58944.1"/>
    </source>
</evidence>
<accession>A0A1F4VP23</accession>
<reference evidence="3 4" key="1">
    <citation type="journal article" date="2016" name="Nat. Commun.">
        <title>Thousands of microbial genomes shed light on interconnected biogeochemical processes in an aquifer system.</title>
        <authorList>
            <person name="Anantharaman K."/>
            <person name="Brown C.T."/>
            <person name="Hug L.A."/>
            <person name="Sharon I."/>
            <person name="Castelle C.J."/>
            <person name="Probst A.J."/>
            <person name="Thomas B.C."/>
            <person name="Singh A."/>
            <person name="Wilkins M.J."/>
            <person name="Karaoz U."/>
            <person name="Brodie E.L."/>
            <person name="Williams K.H."/>
            <person name="Hubbard S.S."/>
            <person name="Banfield J.F."/>
        </authorList>
    </citation>
    <scope>NUCLEOTIDE SEQUENCE [LARGE SCALE GENOMIC DNA]</scope>
</reference>
<sequence length="205" mass="21802">MKSNLSKISAISISSLSLVLLFTTSALAAQPVGRGLGNDKIPANAMARLEGAKLKSCQAREVAIKNRSEKLTQLASTMMTKFDAIALRVQEYYITKLVPQGKTVANYDALVADVQTNKLAVQTALTTAQSDAASFSCTSDNPKEMVGKFNTDMRAVKTALHAYRTSIKNLIVGVRSVTGQENRAKPALESTGNTGQGDSAEGESE</sequence>
<feature type="chain" id="PRO_5009515020" description="DUF5667 domain-containing protein" evidence="2">
    <location>
        <begin position="29"/>
        <end position="205"/>
    </location>
</feature>
<protein>
    <recommendedName>
        <fullName evidence="5">DUF5667 domain-containing protein</fullName>
    </recommendedName>
</protein>